<evidence type="ECO:0000259" key="2">
    <source>
        <dbReference type="PROSITE" id="PS50835"/>
    </source>
</evidence>
<dbReference type="AlphaFoldDB" id="A0A9Q1H6L8"/>
<feature type="region of interest" description="Disordered" evidence="1">
    <location>
        <begin position="284"/>
        <end position="313"/>
    </location>
</feature>
<protein>
    <recommendedName>
        <fullName evidence="2">Ig-like domain-containing protein</fullName>
    </recommendedName>
</protein>
<accession>A0A9Q1H6L8</accession>
<evidence type="ECO:0000313" key="4">
    <source>
        <dbReference type="Proteomes" id="UP001152320"/>
    </source>
</evidence>
<dbReference type="InterPro" id="IPR007110">
    <property type="entry name" value="Ig-like_dom"/>
</dbReference>
<feature type="compositionally biased region" description="Polar residues" evidence="1">
    <location>
        <begin position="289"/>
        <end position="299"/>
    </location>
</feature>
<comment type="caution">
    <text evidence="3">The sequence shown here is derived from an EMBL/GenBank/DDBJ whole genome shotgun (WGS) entry which is preliminary data.</text>
</comment>
<dbReference type="PROSITE" id="PS50835">
    <property type="entry name" value="IG_LIKE"/>
    <property type="match status" value="1"/>
</dbReference>
<dbReference type="EMBL" id="JAIZAY010000010">
    <property type="protein sequence ID" value="KAJ8034693.1"/>
    <property type="molecule type" value="Genomic_DNA"/>
</dbReference>
<gene>
    <name evidence="3" type="ORF">HOLleu_21641</name>
</gene>
<keyword evidence="4" id="KW-1185">Reference proteome</keyword>
<evidence type="ECO:0000313" key="3">
    <source>
        <dbReference type="EMBL" id="KAJ8034693.1"/>
    </source>
</evidence>
<dbReference type="OrthoDB" id="5843397at2759"/>
<organism evidence="3 4">
    <name type="scientific">Holothuria leucospilota</name>
    <name type="common">Black long sea cucumber</name>
    <name type="synonym">Mertensiothuria leucospilota</name>
    <dbReference type="NCBI Taxonomy" id="206669"/>
    <lineage>
        <taxon>Eukaryota</taxon>
        <taxon>Metazoa</taxon>
        <taxon>Echinodermata</taxon>
        <taxon>Eleutherozoa</taxon>
        <taxon>Echinozoa</taxon>
        <taxon>Holothuroidea</taxon>
        <taxon>Aspidochirotacea</taxon>
        <taxon>Aspidochirotida</taxon>
        <taxon>Holothuriidae</taxon>
        <taxon>Holothuria</taxon>
    </lineage>
</organism>
<sequence>MMYVRFEFTNEQFGNQSLQNVSPTGLGKEAICDESSEVQNDYVFKCNGVIFHPVCLICDANRTETDVRWYVEGRQLTHDEFNLDATQAGGIWINHGCRSERYSLRLRRPSMENHNEIFYCMKKGRVVSRFKLKLRALTNLYINKTSLIIFNNELLVFKEDTVKVLQCVVEGAIPPFRLFWSLNGVTQKIESFNSTADRFATHLLIKLQTLANQDLLTCSSEGKYIDSDNVSLTLNLLLTENGCRRRGSSKSATTRREVLQIELNKVCSQRSIRASHVYVEDSIEERNTPNEMQKTSDMTSGRPRQKQNASFLSRDTKAEAGVVYFDINEYERHVFPTKET</sequence>
<feature type="domain" description="Ig-like" evidence="2">
    <location>
        <begin position="145"/>
        <end position="231"/>
    </location>
</feature>
<proteinExistence type="predicted"/>
<reference evidence="3" key="1">
    <citation type="submission" date="2021-10" db="EMBL/GenBank/DDBJ databases">
        <title>Tropical sea cucumber genome reveals ecological adaptation and Cuvierian tubules defense mechanism.</title>
        <authorList>
            <person name="Chen T."/>
        </authorList>
    </citation>
    <scope>NUCLEOTIDE SEQUENCE</scope>
    <source>
        <strain evidence="3">Nanhai2018</strain>
        <tissue evidence="3">Muscle</tissue>
    </source>
</reference>
<dbReference type="Proteomes" id="UP001152320">
    <property type="component" value="Chromosome 10"/>
</dbReference>
<name>A0A9Q1H6L8_HOLLE</name>
<evidence type="ECO:0000256" key="1">
    <source>
        <dbReference type="SAM" id="MobiDB-lite"/>
    </source>
</evidence>